<dbReference type="Proteomes" id="UP000828390">
    <property type="component" value="Unassembled WGS sequence"/>
</dbReference>
<feature type="compositionally biased region" description="Polar residues" evidence="2">
    <location>
        <begin position="515"/>
        <end position="529"/>
    </location>
</feature>
<dbReference type="EMBL" id="JAIWYP010000001">
    <property type="protein sequence ID" value="KAH3897099.1"/>
    <property type="molecule type" value="Genomic_DNA"/>
</dbReference>
<protein>
    <submittedName>
        <fullName evidence="3">Uncharacterized protein</fullName>
    </submittedName>
</protein>
<organism evidence="3 4">
    <name type="scientific">Dreissena polymorpha</name>
    <name type="common">Zebra mussel</name>
    <name type="synonym">Mytilus polymorpha</name>
    <dbReference type="NCBI Taxonomy" id="45954"/>
    <lineage>
        <taxon>Eukaryota</taxon>
        <taxon>Metazoa</taxon>
        <taxon>Spiralia</taxon>
        <taxon>Lophotrochozoa</taxon>
        <taxon>Mollusca</taxon>
        <taxon>Bivalvia</taxon>
        <taxon>Autobranchia</taxon>
        <taxon>Heteroconchia</taxon>
        <taxon>Euheterodonta</taxon>
        <taxon>Imparidentia</taxon>
        <taxon>Neoheterodontei</taxon>
        <taxon>Myida</taxon>
        <taxon>Dreissenoidea</taxon>
        <taxon>Dreissenidae</taxon>
        <taxon>Dreissena</taxon>
    </lineage>
</organism>
<feature type="coiled-coil region" evidence="1">
    <location>
        <begin position="183"/>
        <end position="210"/>
    </location>
</feature>
<feature type="compositionally biased region" description="Polar residues" evidence="2">
    <location>
        <begin position="703"/>
        <end position="730"/>
    </location>
</feature>
<feature type="region of interest" description="Disordered" evidence="2">
    <location>
        <begin position="887"/>
        <end position="907"/>
    </location>
</feature>
<feature type="compositionally biased region" description="Polar residues" evidence="2">
    <location>
        <begin position="488"/>
        <end position="503"/>
    </location>
</feature>
<feature type="compositionally biased region" description="Polar residues" evidence="2">
    <location>
        <begin position="111"/>
        <end position="121"/>
    </location>
</feature>
<feature type="region of interest" description="Disordered" evidence="2">
    <location>
        <begin position="666"/>
        <end position="740"/>
    </location>
</feature>
<keyword evidence="1" id="KW-0175">Coiled coil</keyword>
<feature type="compositionally biased region" description="Basic and acidic residues" evidence="2">
    <location>
        <begin position="542"/>
        <end position="554"/>
    </location>
</feature>
<gene>
    <name evidence="3" type="ORF">DPMN_021283</name>
</gene>
<feature type="compositionally biased region" description="Polar residues" evidence="2">
    <location>
        <begin position="171"/>
        <end position="182"/>
    </location>
</feature>
<feature type="region of interest" description="Disordered" evidence="2">
    <location>
        <begin position="1058"/>
        <end position="1080"/>
    </location>
</feature>
<feature type="compositionally biased region" description="Basic and acidic residues" evidence="2">
    <location>
        <begin position="677"/>
        <end position="702"/>
    </location>
</feature>
<evidence type="ECO:0000256" key="1">
    <source>
        <dbReference type="SAM" id="Coils"/>
    </source>
</evidence>
<reference evidence="3" key="1">
    <citation type="journal article" date="2019" name="bioRxiv">
        <title>The Genome of the Zebra Mussel, Dreissena polymorpha: A Resource for Invasive Species Research.</title>
        <authorList>
            <person name="McCartney M.A."/>
            <person name="Auch B."/>
            <person name="Kono T."/>
            <person name="Mallez S."/>
            <person name="Zhang Y."/>
            <person name="Obille A."/>
            <person name="Becker A."/>
            <person name="Abrahante J.E."/>
            <person name="Garbe J."/>
            <person name="Badalamenti J.P."/>
            <person name="Herman A."/>
            <person name="Mangelson H."/>
            <person name="Liachko I."/>
            <person name="Sullivan S."/>
            <person name="Sone E.D."/>
            <person name="Koren S."/>
            <person name="Silverstein K.A.T."/>
            <person name="Beckman K.B."/>
            <person name="Gohl D.M."/>
        </authorList>
    </citation>
    <scope>NUCLEOTIDE SEQUENCE</scope>
    <source>
        <strain evidence="3">Duluth1</strain>
        <tissue evidence="3">Whole animal</tissue>
    </source>
</reference>
<feature type="compositionally biased region" description="Basic and acidic residues" evidence="2">
    <location>
        <begin position="154"/>
        <end position="168"/>
    </location>
</feature>
<dbReference type="OrthoDB" id="9948935at2759"/>
<name>A0A9D4NNI2_DREPO</name>
<comment type="caution">
    <text evidence="3">The sequence shown here is derived from an EMBL/GenBank/DDBJ whole genome shotgun (WGS) entry which is preliminary data.</text>
</comment>
<feature type="compositionally biased region" description="Basic and acidic residues" evidence="2">
    <location>
        <begin position="70"/>
        <end position="82"/>
    </location>
</feature>
<feature type="compositionally biased region" description="Polar residues" evidence="2">
    <location>
        <begin position="232"/>
        <end position="245"/>
    </location>
</feature>
<feature type="region of interest" description="Disordered" evidence="2">
    <location>
        <begin position="414"/>
        <end position="451"/>
    </location>
</feature>
<sequence>MDSSDEERPIAGSLMEEALKILKQEGFTLPGDVVETLETVGRTNAAARQRGSLRGHRVCEVQSNSRKMRNTREHSSGRRPSEEGPPEDTATNTEDERVSRFTEASKDTRSPSENGSRSLKSVLQREGSGDSSSTCSASTIKERQVSGQRGAADYTDHSSCRISSDGKARGSRQTSLDGETGYNTSIENAMQIHEARAENLKNLNKDIEEKLSRIQPGGMKREISRDSGFTEACSSPYQSLAPRPTQQRAVASNSVTQDFNDIAVSNSNITERFVTTDKGDLHSVTSVASDHSGAEMVSTNNEVTGDGTVVSSSARLENQESNSTMLNVVDKNSDCAIAKEENYESVNKSLKSSKKDIVSTTDAGVTTAATRHALSVEQGLYKESKKQETSANGLAASGEIRLDQQLARNQEINNIETSDDGTSTSENKNIHEKSLTSKTMREERFGSDNDPISGTLIASQNIDQNTKHSENVETKTLADGSVIKSSDESQITSENESCNTQQKTVKKLAGKGGSSVETVNKSSNTSVTESSKKRIGTSISDSGKKSFEESEDTKSVSSSFSGQCESTEIKDGVKLHRTMSSENSSESKVKSTRSVTSHSNSVRGVPETDRFGRQLSDSSDDSSVHTNVSGLSRENIQPPTYEETLSNLSRSGSLASVFSRQDSSASSIASSAGAFNERQRQKQEARDNYDKDTKRPERKDNFNDQSGVLTRRLNSYSSDSTLSADCNDYNSPVRREDNSYTRSWTAPDVGQSRNRRVTLQGAGELTQQDLVEARRSVRSTLRGHDDMHLNDVKSRGSFQEVDFDCRETKSFKKEVMDIVDRFFDDGDDDGFGMGLKRRKNRTNRETERNIREITNGRNARVNPYATRDDLSAFQDLADNSNTFHSHFDSSASDSGFPVSRNSSRIDNSTLRHRDISDTVSDSGKRFSKYKTSESQEYCDNRLNASHRQRGGNGYQFSNTIVPTATYDNAQRQEKSIFKGSDGRQSMCSRRDDFRIADKITSDSSGRSNFARNQKYNETTGQFRVNDRMTESESMQSLPSDVSTDDIVDFDRTLSLPDVTQGPDGRFRVRGQPGGGGDTRKDLERKERIDKALSWIRSELGVLRTQDKVLMSQFQRCNDSIEELKRQRPWYEVFSDEEEGEEDAGSKHWHDWEIEEFDRDFLSERAGRGSLFSRTSALSGGIGRQMAFSRESQRFQMSSLD</sequence>
<keyword evidence="4" id="KW-1185">Reference proteome</keyword>
<feature type="compositionally biased region" description="Basic and acidic residues" evidence="2">
    <location>
        <begin position="94"/>
        <end position="110"/>
    </location>
</feature>
<feature type="region of interest" description="Disordered" evidence="2">
    <location>
        <begin position="212"/>
        <end position="245"/>
    </location>
</feature>
<proteinExistence type="predicted"/>
<feature type="region of interest" description="Disordered" evidence="2">
    <location>
        <begin position="481"/>
        <end position="640"/>
    </location>
</feature>
<evidence type="ECO:0000313" key="4">
    <source>
        <dbReference type="Proteomes" id="UP000828390"/>
    </source>
</evidence>
<feature type="compositionally biased region" description="Polar residues" evidence="2">
    <location>
        <begin position="592"/>
        <end position="602"/>
    </location>
</feature>
<feature type="compositionally biased region" description="Polar residues" evidence="2">
    <location>
        <begin position="624"/>
        <end position="640"/>
    </location>
</feature>
<dbReference type="AlphaFoldDB" id="A0A9D4NNI2"/>
<accession>A0A9D4NNI2</accession>
<feature type="compositionally biased region" description="Polar residues" evidence="2">
    <location>
        <begin position="414"/>
        <end position="427"/>
    </location>
</feature>
<feature type="region of interest" description="Disordered" evidence="2">
    <location>
        <begin position="44"/>
        <end position="182"/>
    </location>
</feature>
<feature type="compositionally biased region" description="Basic and acidic residues" evidence="2">
    <location>
        <begin position="428"/>
        <end position="447"/>
    </location>
</feature>
<reference evidence="3" key="2">
    <citation type="submission" date="2020-11" db="EMBL/GenBank/DDBJ databases">
        <authorList>
            <person name="McCartney M.A."/>
            <person name="Auch B."/>
            <person name="Kono T."/>
            <person name="Mallez S."/>
            <person name="Becker A."/>
            <person name="Gohl D.M."/>
            <person name="Silverstein K.A.T."/>
            <person name="Koren S."/>
            <person name="Bechman K.B."/>
            <person name="Herman A."/>
            <person name="Abrahante J.E."/>
            <person name="Garbe J."/>
        </authorList>
    </citation>
    <scope>NUCLEOTIDE SEQUENCE</scope>
    <source>
        <strain evidence="3">Duluth1</strain>
        <tissue evidence="3">Whole animal</tissue>
    </source>
</reference>
<evidence type="ECO:0000313" key="3">
    <source>
        <dbReference type="EMBL" id="KAH3897099.1"/>
    </source>
</evidence>
<feature type="compositionally biased region" description="Low complexity" evidence="2">
    <location>
        <begin position="129"/>
        <end position="139"/>
    </location>
</feature>
<feature type="compositionally biased region" description="Polar residues" evidence="2">
    <location>
        <begin position="555"/>
        <end position="566"/>
    </location>
</feature>
<evidence type="ECO:0000256" key="2">
    <source>
        <dbReference type="SAM" id="MobiDB-lite"/>
    </source>
</evidence>